<keyword evidence="9" id="KW-1185">Reference proteome</keyword>
<evidence type="ECO:0000256" key="2">
    <source>
        <dbReference type="ARBA" id="ARBA00022679"/>
    </source>
</evidence>
<dbReference type="Pfam" id="PF00069">
    <property type="entry name" value="Pkinase"/>
    <property type="match status" value="1"/>
</dbReference>
<evidence type="ECO:0000256" key="5">
    <source>
        <dbReference type="ARBA" id="ARBA00022840"/>
    </source>
</evidence>
<dbReference type="InterPro" id="IPR000719">
    <property type="entry name" value="Prot_kinase_dom"/>
</dbReference>
<evidence type="ECO:0000313" key="9">
    <source>
        <dbReference type="Proteomes" id="UP000824998"/>
    </source>
</evidence>
<dbReference type="PANTHER" id="PTHR45646">
    <property type="entry name" value="SERINE/THREONINE-PROTEIN KINASE DOA-RELATED"/>
    <property type="match status" value="1"/>
</dbReference>
<keyword evidence="5 6" id="KW-0067">ATP-binding</keyword>
<sequence length="348" mass="38780">MSPRPLPLYRCGTSEGVEKVEGYRMGGFCPIRIGQILDNQYEIIAKLGYGGYSTVWLAKDISQSRCNSWVALKILKSDKSTKDNTELAILQSFQQSSIVNCFGPSVAQYVESLWYGVLDSHTAIDLSRQCVVALKTLHDLGYTHGDVCSANFVLGLSDISGFTKESMRRYLGDSWSGVVSSRDSSALPPGIPERLFQSVSFEDLVDPSRVMIIDLGEAFSGWKEGVATHLPYRAPELLVELGATVKSDIWSMGCLIYELVTSQTPFSRTSTTIDKEQALYFAKSLDEQYKYLRGLLLDHSVLGYEEENDMLASLLCEMLVQDPQKRVDLGQLLEHDFFKFAGCPPELE</sequence>
<dbReference type="EMBL" id="MU251458">
    <property type="protein sequence ID" value="KAG9234597.1"/>
    <property type="molecule type" value="Genomic_DNA"/>
</dbReference>
<evidence type="ECO:0000256" key="1">
    <source>
        <dbReference type="ARBA" id="ARBA00022527"/>
    </source>
</evidence>
<evidence type="ECO:0000256" key="6">
    <source>
        <dbReference type="PROSITE-ProRule" id="PRU10141"/>
    </source>
</evidence>
<dbReference type="InterPro" id="IPR017441">
    <property type="entry name" value="Protein_kinase_ATP_BS"/>
</dbReference>
<dbReference type="Gene3D" id="3.30.200.20">
    <property type="entry name" value="Phosphorylase Kinase, domain 1"/>
    <property type="match status" value="1"/>
</dbReference>
<accession>A0A9P8C5V2</accession>
<keyword evidence="1" id="KW-0723">Serine/threonine-protein kinase</keyword>
<feature type="binding site" evidence="6">
    <location>
        <position position="73"/>
    </location>
    <ligand>
        <name>ATP</name>
        <dbReference type="ChEBI" id="CHEBI:30616"/>
    </ligand>
</feature>
<gene>
    <name evidence="8" type="ORF">BJ875DRAFT_484058</name>
</gene>
<dbReference type="Gene3D" id="1.10.510.10">
    <property type="entry name" value="Transferase(Phosphotransferase) domain 1"/>
    <property type="match status" value="1"/>
</dbReference>
<evidence type="ECO:0000256" key="3">
    <source>
        <dbReference type="ARBA" id="ARBA00022741"/>
    </source>
</evidence>
<keyword evidence="3 6" id="KW-0547">Nucleotide-binding</keyword>
<feature type="domain" description="Protein kinase" evidence="7">
    <location>
        <begin position="41"/>
        <end position="338"/>
    </location>
</feature>
<comment type="caution">
    <text evidence="8">The sequence shown here is derived from an EMBL/GenBank/DDBJ whole genome shotgun (WGS) entry which is preliminary data.</text>
</comment>
<evidence type="ECO:0000259" key="7">
    <source>
        <dbReference type="PROSITE" id="PS50011"/>
    </source>
</evidence>
<reference evidence="8" key="1">
    <citation type="journal article" date="2021" name="IMA Fungus">
        <title>Genomic characterization of three marine fungi, including Emericellopsis atlantica sp. nov. with signatures of a generalist lifestyle and marine biomass degradation.</title>
        <authorList>
            <person name="Hagestad O.C."/>
            <person name="Hou L."/>
            <person name="Andersen J.H."/>
            <person name="Hansen E.H."/>
            <person name="Altermark B."/>
            <person name="Li C."/>
            <person name="Kuhnert E."/>
            <person name="Cox R.J."/>
            <person name="Crous P.W."/>
            <person name="Spatafora J.W."/>
            <person name="Lail K."/>
            <person name="Amirebrahimi M."/>
            <person name="Lipzen A."/>
            <person name="Pangilinan J."/>
            <person name="Andreopoulos W."/>
            <person name="Hayes R.D."/>
            <person name="Ng V."/>
            <person name="Grigoriev I.V."/>
            <person name="Jackson S.A."/>
            <person name="Sutton T.D.S."/>
            <person name="Dobson A.D.W."/>
            <person name="Rama T."/>
        </authorList>
    </citation>
    <scope>NUCLEOTIDE SEQUENCE</scope>
    <source>
        <strain evidence="8">TRa018bII</strain>
    </source>
</reference>
<name>A0A9P8C5V2_9HELO</name>
<dbReference type="PANTHER" id="PTHR45646:SF11">
    <property type="entry name" value="SERINE_THREONINE-PROTEIN KINASE DOA"/>
    <property type="match status" value="1"/>
</dbReference>
<dbReference type="PROSITE" id="PS00107">
    <property type="entry name" value="PROTEIN_KINASE_ATP"/>
    <property type="match status" value="1"/>
</dbReference>
<dbReference type="OrthoDB" id="5979581at2759"/>
<dbReference type="PROSITE" id="PS50011">
    <property type="entry name" value="PROTEIN_KINASE_DOM"/>
    <property type="match status" value="1"/>
</dbReference>
<dbReference type="GO" id="GO:0005634">
    <property type="term" value="C:nucleus"/>
    <property type="evidence" value="ECO:0007669"/>
    <property type="project" value="TreeGrafter"/>
</dbReference>
<dbReference type="AlphaFoldDB" id="A0A9P8C5V2"/>
<keyword evidence="2" id="KW-0808">Transferase</keyword>
<evidence type="ECO:0000313" key="8">
    <source>
        <dbReference type="EMBL" id="KAG9234597.1"/>
    </source>
</evidence>
<dbReference type="SUPFAM" id="SSF56112">
    <property type="entry name" value="Protein kinase-like (PK-like)"/>
    <property type="match status" value="1"/>
</dbReference>
<dbReference type="InterPro" id="IPR051175">
    <property type="entry name" value="CLK_kinases"/>
</dbReference>
<proteinExistence type="predicted"/>
<protein>
    <submittedName>
        <fullName evidence="8">Kinase-like domain-containing protein</fullName>
    </submittedName>
</protein>
<organism evidence="8 9">
    <name type="scientific">Amylocarpus encephaloides</name>
    <dbReference type="NCBI Taxonomy" id="45428"/>
    <lineage>
        <taxon>Eukaryota</taxon>
        <taxon>Fungi</taxon>
        <taxon>Dikarya</taxon>
        <taxon>Ascomycota</taxon>
        <taxon>Pezizomycotina</taxon>
        <taxon>Leotiomycetes</taxon>
        <taxon>Helotiales</taxon>
        <taxon>Helotiales incertae sedis</taxon>
        <taxon>Amylocarpus</taxon>
    </lineage>
</organism>
<dbReference type="Proteomes" id="UP000824998">
    <property type="component" value="Unassembled WGS sequence"/>
</dbReference>
<dbReference type="InterPro" id="IPR011009">
    <property type="entry name" value="Kinase-like_dom_sf"/>
</dbReference>
<evidence type="ECO:0000256" key="4">
    <source>
        <dbReference type="ARBA" id="ARBA00022777"/>
    </source>
</evidence>
<keyword evidence="4 8" id="KW-0418">Kinase</keyword>
<dbReference type="SMART" id="SM00220">
    <property type="entry name" value="S_TKc"/>
    <property type="match status" value="1"/>
</dbReference>
<dbReference type="GO" id="GO:0005524">
    <property type="term" value="F:ATP binding"/>
    <property type="evidence" value="ECO:0007669"/>
    <property type="project" value="UniProtKB-UniRule"/>
</dbReference>
<dbReference type="GO" id="GO:0004674">
    <property type="term" value="F:protein serine/threonine kinase activity"/>
    <property type="evidence" value="ECO:0007669"/>
    <property type="project" value="UniProtKB-KW"/>
</dbReference>